<dbReference type="EMBL" id="MT142515">
    <property type="protein sequence ID" value="QJA83673.1"/>
    <property type="molecule type" value="Genomic_DNA"/>
</dbReference>
<proteinExistence type="predicted"/>
<accession>A0A6M3KNN8</accession>
<name>A0A6M3KNN8_9ZZZZ</name>
<protein>
    <submittedName>
        <fullName evidence="1">Uncharacterized protein</fullName>
    </submittedName>
</protein>
<reference evidence="1" key="1">
    <citation type="submission" date="2020-03" db="EMBL/GenBank/DDBJ databases">
        <title>The deep terrestrial virosphere.</title>
        <authorList>
            <person name="Holmfeldt K."/>
            <person name="Nilsson E."/>
            <person name="Simone D."/>
            <person name="Lopez-Fernandez M."/>
            <person name="Wu X."/>
            <person name="de Brujin I."/>
            <person name="Lundin D."/>
            <person name="Andersson A."/>
            <person name="Bertilsson S."/>
            <person name="Dopson M."/>
        </authorList>
    </citation>
    <scope>NUCLEOTIDE SEQUENCE</scope>
    <source>
        <strain evidence="1">MM415A00269</strain>
    </source>
</reference>
<sequence length="129" mass="14823">MYQDWVDPKDGLGDILTQFQLDRIGSHVMPLYHHLALFALEIADLPETSYINKQGTHMSYPQFSEMRATMTQIRAEMKDLKLETLWAKKFGDGKMLPLTGGAMDLDTIMQHGRPGAYEELVNRAHKREE</sequence>
<gene>
    <name evidence="1" type="ORF">MM415A00269_0041</name>
</gene>
<dbReference type="AlphaFoldDB" id="A0A6M3KNN8"/>
<organism evidence="1">
    <name type="scientific">viral metagenome</name>
    <dbReference type="NCBI Taxonomy" id="1070528"/>
    <lineage>
        <taxon>unclassified sequences</taxon>
        <taxon>metagenomes</taxon>
        <taxon>organismal metagenomes</taxon>
    </lineage>
</organism>
<evidence type="ECO:0000313" key="1">
    <source>
        <dbReference type="EMBL" id="QJA83673.1"/>
    </source>
</evidence>